<dbReference type="EMBL" id="CADCUS010000359">
    <property type="protein sequence ID" value="CAA9418208.1"/>
    <property type="molecule type" value="Genomic_DNA"/>
</dbReference>
<dbReference type="PANTHER" id="PTHR12526">
    <property type="entry name" value="GLYCOSYLTRANSFERASE"/>
    <property type="match status" value="1"/>
</dbReference>
<dbReference type="PANTHER" id="PTHR12526:SF600">
    <property type="entry name" value="GLYCOSYL TRANSFERASE GROUP 1"/>
    <property type="match status" value="1"/>
</dbReference>
<reference evidence="1" key="1">
    <citation type="submission" date="2020-02" db="EMBL/GenBank/DDBJ databases">
        <authorList>
            <person name="Meier V. D."/>
        </authorList>
    </citation>
    <scope>NUCLEOTIDE SEQUENCE</scope>
    <source>
        <strain evidence="1">AVDCRST_MAG66</strain>
    </source>
</reference>
<organism evidence="1">
    <name type="scientific">uncultured Pseudonocardia sp</name>
    <dbReference type="NCBI Taxonomy" id="211455"/>
    <lineage>
        <taxon>Bacteria</taxon>
        <taxon>Bacillati</taxon>
        <taxon>Actinomycetota</taxon>
        <taxon>Actinomycetes</taxon>
        <taxon>Pseudonocardiales</taxon>
        <taxon>Pseudonocardiaceae</taxon>
        <taxon>Pseudonocardia</taxon>
        <taxon>environmental samples</taxon>
    </lineage>
</organism>
<evidence type="ECO:0008006" key="2">
    <source>
        <dbReference type="Google" id="ProtNLM"/>
    </source>
</evidence>
<dbReference type="Gene3D" id="3.40.50.2000">
    <property type="entry name" value="Glycogen Phosphorylase B"/>
    <property type="match status" value="2"/>
</dbReference>
<dbReference type="CDD" id="cd03801">
    <property type="entry name" value="GT4_PimA-like"/>
    <property type="match status" value="1"/>
</dbReference>
<proteinExistence type="predicted"/>
<sequence>MCGPGPGGRHNGRVAAPEHPAPRWLAIAEEAFVPADSGGRVESLNLLRAALDAGIALHVLVPGIGDADLAPHRAALPGAEVEAVPRRTGPLSHLSLVPYLFASRPMPPGLPERLRASARAGRPFTAVLAVSFRTAHLAIALGDALDVPVVVRPHNIESAYFTQLADGLGFPRNLPHRAEAWKLRRAEAAVHASPRVALFAEIAEEEVAARAALTATPVVHVPPFLPPIAVAGGERATSGETVLFLGALDNGNNADAARFLAGELAPALRAVRPAVDLHVVGRRAPEALRRELAAAGVRTTFDAPEVASHLAAADVFVNPVRHGAGINIKMVEAMAAGLPVVTTPTGARGLHWRDGEHLVVADGAAGFRDAVAALLADPARRAELAKAGRAFVEGLDGVGRLRRIAADL</sequence>
<dbReference type="Pfam" id="PF13692">
    <property type="entry name" value="Glyco_trans_1_4"/>
    <property type="match status" value="1"/>
</dbReference>
<evidence type="ECO:0000313" key="1">
    <source>
        <dbReference type="EMBL" id="CAA9418208.1"/>
    </source>
</evidence>
<protein>
    <recommendedName>
        <fullName evidence="2">Glycosyltransferase subfamily 4-like N-terminal domain-containing protein</fullName>
    </recommendedName>
</protein>
<accession>A0A6J4PP64</accession>
<name>A0A6J4PP64_9PSEU</name>
<dbReference type="GO" id="GO:0016757">
    <property type="term" value="F:glycosyltransferase activity"/>
    <property type="evidence" value="ECO:0007669"/>
    <property type="project" value="TreeGrafter"/>
</dbReference>
<dbReference type="AlphaFoldDB" id="A0A6J4PP64"/>
<gene>
    <name evidence="1" type="ORF">AVDCRST_MAG66-2446</name>
</gene>
<dbReference type="SUPFAM" id="SSF53756">
    <property type="entry name" value="UDP-Glycosyltransferase/glycogen phosphorylase"/>
    <property type="match status" value="1"/>
</dbReference>